<keyword evidence="3" id="KW-1185">Reference proteome</keyword>
<gene>
    <name evidence="2" type="ORF">tinsulaeT_17740</name>
</gene>
<dbReference type="Proteomes" id="UP001157186">
    <property type="component" value="Unassembled WGS sequence"/>
</dbReference>
<proteinExistence type="predicted"/>
<keyword evidence="1" id="KW-0472">Membrane</keyword>
<evidence type="ECO:0000313" key="2">
    <source>
        <dbReference type="EMBL" id="GLX78434.1"/>
    </source>
</evidence>
<keyword evidence="1" id="KW-1133">Transmembrane helix</keyword>
<protein>
    <recommendedName>
        <fullName evidence="4">DUF2982 domain-containing protein</fullName>
    </recommendedName>
</protein>
<evidence type="ECO:0008006" key="4">
    <source>
        <dbReference type="Google" id="ProtNLM"/>
    </source>
</evidence>
<reference evidence="2 3" key="1">
    <citation type="submission" date="2023-03" db="EMBL/GenBank/DDBJ databases">
        <title>Draft genome sequence of Thalassotalea insulae KCTC 62186T.</title>
        <authorList>
            <person name="Sawabe T."/>
        </authorList>
    </citation>
    <scope>NUCLEOTIDE SEQUENCE [LARGE SCALE GENOMIC DNA]</scope>
    <source>
        <strain evidence="2 3">KCTC 62186</strain>
    </source>
</reference>
<feature type="transmembrane region" description="Helical" evidence="1">
    <location>
        <begin position="16"/>
        <end position="37"/>
    </location>
</feature>
<dbReference type="InterPro" id="IPR021367">
    <property type="entry name" value="DUF2982"/>
</dbReference>
<accession>A0ABQ6GS23</accession>
<dbReference type="EMBL" id="BSST01000001">
    <property type="protein sequence ID" value="GLX78434.1"/>
    <property type="molecule type" value="Genomic_DNA"/>
</dbReference>
<keyword evidence="1" id="KW-0812">Transmembrane</keyword>
<name>A0ABQ6GS23_9GAMM</name>
<evidence type="ECO:0000256" key="1">
    <source>
        <dbReference type="SAM" id="Phobius"/>
    </source>
</evidence>
<dbReference type="Pfam" id="PF11201">
    <property type="entry name" value="DUF2982"/>
    <property type="match status" value="1"/>
</dbReference>
<sequence>MQQPEIRIAAKAKRNAWFITLCSVLALLVVLLVSQFYWQQAKFSLMLLLLLSLSFIFLGILKLLEPKNSFILSPEHITFYHRKGRWQIPWDNIRTIHPITNTYGITQEQLCYIGLTLHSFEQLKDHISPRLANHLIHEQKPLVTYCVARELMPIESAIISFDGYKCQNGDEIKGPLAGFFHQCRALHQALGADIFINDSYIDRDVDAFAQLLKQCKSAAKNYQSSH</sequence>
<dbReference type="RefSeq" id="WP_284244317.1">
    <property type="nucleotide sequence ID" value="NZ_BSST01000001.1"/>
</dbReference>
<evidence type="ECO:0000313" key="3">
    <source>
        <dbReference type="Proteomes" id="UP001157186"/>
    </source>
</evidence>
<comment type="caution">
    <text evidence="2">The sequence shown here is derived from an EMBL/GenBank/DDBJ whole genome shotgun (WGS) entry which is preliminary data.</text>
</comment>
<feature type="transmembrane region" description="Helical" evidence="1">
    <location>
        <begin position="43"/>
        <end position="64"/>
    </location>
</feature>
<organism evidence="2 3">
    <name type="scientific">Thalassotalea insulae</name>
    <dbReference type="NCBI Taxonomy" id="2056778"/>
    <lineage>
        <taxon>Bacteria</taxon>
        <taxon>Pseudomonadati</taxon>
        <taxon>Pseudomonadota</taxon>
        <taxon>Gammaproteobacteria</taxon>
        <taxon>Alteromonadales</taxon>
        <taxon>Colwelliaceae</taxon>
        <taxon>Thalassotalea</taxon>
    </lineage>
</organism>